<gene>
    <name evidence="13" type="ORF">SELMODRAFT_8892</name>
</gene>
<dbReference type="STRING" id="88036.D8T1P1"/>
<evidence type="ECO:0000256" key="8">
    <source>
        <dbReference type="ARBA" id="ARBA00022792"/>
    </source>
</evidence>
<comment type="subcellular location">
    <subcellularLocation>
        <location evidence="3">Mitochondrion inner membrane</location>
        <topology evidence="3">Peripheral membrane protein</topology>
    </subcellularLocation>
    <subcellularLocation>
        <location evidence="2">Mitochondrion intermembrane space</location>
    </subcellularLocation>
</comment>
<dbReference type="InterPro" id="IPR008698">
    <property type="entry name" value="NDUB7"/>
</dbReference>
<evidence type="ECO:0000256" key="3">
    <source>
        <dbReference type="ARBA" id="ARBA00004637"/>
    </source>
</evidence>
<keyword evidence="9" id="KW-0249">Electron transport</keyword>
<evidence type="ECO:0000256" key="12">
    <source>
        <dbReference type="ARBA" id="ARBA00023157"/>
    </source>
</evidence>
<feature type="non-terminal residue" evidence="13">
    <location>
        <position position="66"/>
    </location>
</feature>
<dbReference type="Proteomes" id="UP000001514">
    <property type="component" value="Unassembled WGS sequence"/>
</dbReference>
<evidence type="ECO:0000313" key="13">
    <source>
        <dbReference type="EMBL" id="EFJ09421.1"/>
    </source>
</evidence>
<keyword evidence="10" id="KW-0496">Mitochondrion</keyword>
<dbReference type="AlphaFoldDB" id="D8T1P1"/>
<dbReference type="Pfam" id="PF05676">
    <property type="entry name" value="NDUF_B7"/>
    <property type="match status" value="1"/>
</dbReference>
<dbReference type="EMBL" id="GL377663">
    <property type="protein sequence ID" value="EFJ09421.1"/>
    <property type="molecule type" value="Genomic_DNA"/>
</dbReference>
<evidence type="ECO:0000256" key="1">
    <source>
        <dbReference type="ARBA" id="ARBA00003195"/>
    </source>
</evidence>
<comment type="similarity">
    <text evidence="4">Belongs to the complex I NDUFB7 subunit family.</text>
</comment>
<keyword evidence="14" id="KW-1185">Reference proteome</keyword>
<evidence type="ECO:0000256" key="5">
    <source>
        <dbReference type="ARBA" id="ARBA00018677"/>
    </source>
</evidence>
<protein>
    <recommendedName>
        <fullName evidence="5">NADH dehydrogenase [ubiquinone] 1 beta subcomplex subunit 7</fullName>
    </recommendedName>
</protein>
<name>D8T1P1_SELML</name>
<accession>D8T1P1</accession>
<dbReference type="HOGENOM" id="CLU_154847_3_1_1"/>
<dbReference type="GO" id="GO:0005758">
    <property type="term" value="C:mitochondrial intermembrane space"/>
    <property type="evidence" value="ECO:0007669"/>
    <property type="project" value="UniProtKB-SubCell"/>
</dbReference>
<evidence type="ECO:0000256" key="11">
    <source>
        <dbReference type="ARBA" id="ARBA00023136"/>
    </source>
</evidence>
<evidence type="ECO:0000256" key="7">
    <source>
        <dbReference type="ARBA" id="ARBA00022660"/>
    </source>
</evidence>
<keyword evidence="6" id="KW-0813">Transport</keyword>
<keyword evidence="8" id="KW-0999">Mitochondrion inner membrane</keyword>
<comment type="function">
    <text evidence="1">Accessory subunit of the mitochondrial membrane respiratory chain NADH dehydrogenase (Complex I), that is believed not to be involved in catalysis. Complex I functions in the transfer of electrons from NADH to the respiratory chain. The immediate electron acceptor for the enzyme is believed to be ubiquinone.</text>
</comment>
<reference evidence="13 14" key="1">
    <citation type="journal article" date="2011" name="Science">
        <title>The Selaginella genome identifies genetic changes associated with the evolution of vascular plants.</title>
        <authorList>
            <person name="Banks J.A."/>
            <person name="Nishiyama T."/>
            <person name="Hasebe M."/>
            <person name="Bowman J.L."/>
            <person name="Gribskov M."/>
            <person name="dePamphilis C."/>
            <person name="Albert V.A."/>
            <person name="Aono N."/>
            <person name="Aoyama T."/>
            <person name="Ambrose B.A."/>
            <person name="Ashton N.W."/>
            <person name="Axtell M.J."/>
            <person name="Barker E."/>
            <person name="Barker M.S."/>
            <person name="Bennetzen J.L."/>
            <person name="Bonawitz N.D."/>
            <person name="Chapple C."/>
            <person name="Cheng C."/>
            <person name="Correa L.G."/>
            <person name="Dacre M."/>
            <person name="DeBarry J."/>
            <person name="Dreyer I."/>
            <person name="Elias M."/>
            <person name="Engstrom E.M."/>
            <person name="Estelle M."/>
            <person name="Feng L."/>
            <person name="Finet C."/>
            <person name="Floyd S.K."/>
            <person name="Frommer W.B."/>
            <person name="Fujita T."/>
            <person name="Gramzow L."/>
            <person name="Gutensohn M."/>
            <person name="Harholt J."/>
            <person name="Hattori M."/>
            <person name="Heyl A."/>
            <person name="Hirai T."/>
            <person name="Hiwatashi Y."/>
            <person name="Ishikawa M."/>
            <person name="Iwata M."/>
            <person name="Karol K.G."/>
            <person name="Koehler B."/>
            <person name="Kolukisaoglu U."/>
            <person name="Kubo M."/>
            <person name="Kurata T."/>
            <person name="Lalonde S."/>
            <person name="Li K."/>
            <person name="Li Y."/>
            <person name="Litt A."/>
            <person name="Lyons E."/>
            <person name="Manning G."/>
            <person name="Maruyama T."/>
            <person name="Michael T.P."/>
            <person name="Mikami K."/>
            <person name="Miyazaki S."/>
            <person name="Morinaga S."/>
            <person name="Murata T."/>
            <person name="Mueller-Roeber B."/>
            <person name="Nelson D.R."/>
            <person name="Obara M."/>
            <person name="Oguri Y."/>
            <person name="Olmstead R.G."/>
            <person name="Onodera N."/>
            <person name="Petersen B.L."/>
            <person name="Pils B."/>
            <person name="Prigge M."/>
            <person name="Rensing S.A."/>
            <person name="Riano-Pachon D.M."/>
            <person name="Roberts A.W."/>
            <person name="Sato Y."/>
            <person name="Scheller H.V."/>
            <person name="Schulz B."/>
            <person name="Schulz C."/>
            <person name="Shakirov E.V."/>
            <person name="Shibagaki N."/>
            <person name="Shinohara N."/>
            <person name="Shippen D.E."/>
            <person name="Soerensen I."/>
            <person name="Sotooka R."/>
            <person name="Sugimoto N."/>
            <person name="Sugita M."/>
            <person name="Sumikawa N."/>
            <person name="Tanurdzic M."/>
            <person name="Theissen G."/>
            <person name="Ulvskov P."/>
            <person name="Wakazuki S."/>
            <person name="Weng J.K."/>
            <person name="Willats W.W."/>
            <person name="Wipf D."/>
            <person name="Wolf P.G."/>
            <person name="Yang L."/>
            <person name="Zimmer A.D."/>
            <person name="Zhu Q."/>
            <person name="Mitros T."/>
            <person name="Hellsten U."/>
            <person name="Loque D."/>
            <person name="Otillar R."/>
            <person name="Salamov A."/>
            <person name="Schmutz J."/>
            <person name="Shapiro H."/>
            <person name="Lindquist E."/>
            <person name="Lucas S."/>
            <person name="Rokhsar D."/>
            <person name="Grigoriev I.V."/>
        </authorList>
    </citation>
    <scope>NUCLEOTIDE SEQUENCE [LARGE SCALE GENOMIC DNA]</scope>
</reference>
<dbReference type="GO" id="GO:0045271">
    <property type="term" value="C:respiratory chain complex I"/>
    <property type="evidence" value="ECO:0000318"/>
    <property type="project" value="GO_Central"/>
</dbReference>
<evidence type="ECO:0000256" key="9">
    <source>
        <dbReference type="ARBA" id="ARBA00022982"/>
    </source>
</evidence>
<organism evidence="14">
    <name type="scientific">Selaginella moellendorffii</name>
    <name type="common">Spikemoss</name>
    <dbReference type="NCBI Taxonomy" id="88036"/>
    <lineage>
        <taxon>Eukaryota</taxon>
        <taxon>Viridiplantae</taxon>
        <taxon>Streptophyta</taxon>
        <taxon>Embryophyta</taxon>
        <taxon>Tracheophyta</taxon>
        <taxon>Lycopodiopsida</taxon>
        <taxon>Selaginellales</taxon>
        <taxon>Selaginellaceae</taxon>
        <taxon>Selaginella</taxon>
    </lineage>
</organism>
<keyword evidence="7" id="KW-0679">Respiratory chain</keyword>
<dbReference type="eggNOG" id="KOG3468">
    <property type="taxonomic scope" value="Eukaryota"/>
</dbReference>
<sequence>KASNKEMERARVPLEWRDQCAHRLIPLNKCRQQNYYLPWRCVELRHSFEKCQYYLYLARVWKMQQL</sequence>
<dbReference type="FunCoup" id="D8T1P1">
    <property type="interactions" value="4077"/>
</dbReference>
<evidence type="ECO:0000256" key="6">
    <source>
        <dbReference type="ARBA" id="ARBA00022448"/>
    </source>
</evidence>
<dbReference type="PROSITE" id="PS51808">
    <property type="entry name" value="CHCH"/>
    <property type="match status" value="1"/>
</dbReference>
<dbReference type="InParanoid" id="D8T1P1"/>
<evidence type="ECO:0000256" key="10">
    <source>
        <dbReference type="ARBA" id="ARBA00023128"/>
    </source>
</evidence>
<keyword evidence="11" id="KW-0472">Membrane</keyword>
<feature type="non-terminal residue" evidence="13">
    <location>
        <position position="1"/>
    </location>
</feature>
<evidence type="ECO:0000313" key="14">
    <source>
        <dbReference type="Proteomes" id="UP000001514"/>
    </source>
</evidence>
<dbReference type="KEGG" id="smo:SELMODRAFT_8892"/>
<evidence type="ECO:0000256" key="4">
    <source>
        <dbReference type="ARBA" id="ARBA00008006"/>
    </source>
</evidence>
<dbReference type="Gramene" id="EFJ09421">
    <property type="protein sequence ID" value="EFJ09421"/>
    <property type="gene ID" value="SELMODRAFT_8892"/>
</dbReference>
<dbReference type="GO" id="GO:0005743">
    <property type="term" value="C:mitochondrial inner membrane"/>
    <property type="evidence" value="ECO:0007669"/>
    <property type="project" value="UniProtKB-SubCell"/>
</dbReference>
<keyword evidence="12" id="KW-1015">Disulfide bond</keyword>
<dbReference type="PANTHER" id="PTHR20900:SF0">
    <property type="entry name" value="NADH DEHYDROGENASE [UBIQUINONE] 1 BETA SUBCOMPLEX SUBUNIT 7"/>
    <property type="match status" value="1"/>
</dbReference>
<proteinExistence type="inferred from homology"/>
<evidence type="ECO:0000256" key="2">
    <source>
        <dbReference type="ARBA" id="ARBA00004569"/>
    </source>
</evidence>
<dbReference type="PANTHER" id="PTHR20900">
    <property type="entry name" value="NADH:UBIQUINONE OXIDOREDUCTASE B18-LIKE SUBUNIT"/>
    <property type="match status" value="1"/>
</dbReference>